<proteinExistence type="predicted"/>
<evidence type="ECO:0000313" key="3">
    <source>
        <dbReference type="Proteomes" id="UP001212841"/>
    </source>
</evidence>
<comment type="caution">
    <text evidence="2">The sequence shown here is derived from an EMBL/GenBank/DDBJ whole genome shotgun (WGS) entry which is preliminary data.</text>
</comment>
<dbReference type="Proteomes" id="UP001212841">
    <property type="component" value="Unassembled WGS sequence"/>
</dbReference>
<sequence>SDPSDLAERIEQKKREREAEREKERHAQKDREKDKVGKDKIKGKEPPGPAGKVAGKKGDNRHILVARVAVDITELFLGEMNVQAE</sequence>
<feature type="non-terminal residue" evidence="2">
    <location>
        <position position="1"/>
    </location>
</feature>
<keyword evidence="3" id="KW-1185">Reference proteome</keyword>
<organism evidence="2 3">
    <name type="scientific">Rhizophlyctis rosea</name>
    <dbReference type="NCBI Taxonomy" id="64517"/>
    <lineage>
        <taxon>Eukaryota</taxon>
        <taxon>Fungi</taxon>
        <taxon>Fungi incertae sedis</taxon>
        <taxon>Chytridiomycota</taxon>
        <taxon>Chytridiomycota incertae sedis</taxon>
        <taxon>Chytridiomycetes</taxon>
        <taxon>Rhizophlyctidales</taxon>
        <taxon>Rhizophlyctidaceae</taxon>
        <taxon>Rhizophlyctis</taxon>
    </lineage>
</organism>
<accession>A0AAD5S2T2</accession>
<evidence type="ECO:0000313" key="2">
    <source>
        <dbReference type="EMBL" id="KAJ3038593.1"/>
    </source>
</evidence>
<name>A0AAD5S2T2_9FUNG</name>
<evidence type="ECO:0000256" key="1">
    <source>
        <dbReference type="SAM" id="MobiDB-lite"/>
    </source>
</evidence>
<feature type="compositionally biased region" description="Basic and acidic residues" evidence="1">
    <location>
        <begin position="1"/>
        <end position="45"/>
    </location>
</feature>
<dbReference type="EMBL" id="JADGJD010001715">
    <property type="protein sequence ID" value="KAJ3038593.1"/>
    <property type="molecule type" value="Genomic_DNA"/>
</dbReference>
<reference evidence="2" key="1">
    <citation type="submission" date="2020-05" db="EMBL/GenBank/DDBJ databases">
        <title>Phylogenomic resolution of chytrid fungi.</title>
        <authorList>
            <person name="Stajich J.E."/>
            <person name="Amses K."/>
            <person name="Simmons R."/>
            <person name="Seto K."/>
            <person name="Myers J."/>
            <person name="Bonds A."/>
            <person name="Quandt C.A."/>
            <person name="Barry K."/>
            <person name="Liu P."/>
            <person name="Grigoriev I."/>
            <person name="Longcore J.E."/>
            <person name="James T.Y."/>
        </authorList>
    </citation>
    <scope>NUCLEOTIDE SEQUENCE</scope>
    <source>
        <strain evidence="2">JEL0318</strain>
    </source>
</reference>
<feature type="region of interest" description="Disordered" evidence="1">
    <location>
        <begin position="1"/>
        <end position="61"/>
    </location>
</feature>
<protein>
    <submittedName>
        <fullName evidence="2">Uncharacterized protein</fullName>
    </submittedName>
</protein>
<gene>
    <name evidence="2" type="ORF">HK097_003117</name>
</gene>
<dbReference type="AlphaFoldDB" id="A0AAD5S2T2"/>